<organism evidence="1 2">
    <name type="scientific">Gossypium stocksii</name>
    <dbReference type="NCBI Taxonomy" id="47602"/>
    <lineage>
        <taxon>Eukaryota</taxon>
        <taxon>Viridiplantae</taxon>
        <taxon>Streptophyta</taxon>
        <taxon>Embryophyta</taxon>
        <taxon>Tracheophyta</taxon>
        <taxon>Spermatophyta</taxon>
        <taxon>Magnoliopsida</taxon>
        <taxon>eudicotyledons</taxon>
        <taxon>Gunneridae</taxon>
        <taxon>Pentapetalae</taxon>
        <taxon>rosids</taxon>
        <taxon>malvids</taxon>
        <taxon>Malvales</taxon>
        <taxon>Malvaceae</taxon>
        <taxon>Malvoideae</taxon>
        <taxon>Gossypium</taxon>
    </lineage>
</organism>
<dbReference type="PANTHER" id="PTHR46033:SF8">
    <property type="entry name" value="PROTEIN MAINTENANCE OF MERISTEMS-LIKE"/>
    <property type="match status" value="1"/>
</dbReference>
<dbReference type="EMBL" id="JAIQCV010000008">
    <property type="protein sequence ID" value="KAH1072888.1"/>
    <property type="molecule type" value="Genomic_DNA"/>
</dbReference>
<reference evidence="1 2" key="1">
    <citation type="journal article" date="2021" name="Plant Biotechnol. J.">
        <title>Multi-omics assisted identification of the key and species-specific regulatory components of drought-tolerant mechanisms in Gossypium stocksii.</title>
        <authorList>
            <person name="Yu D."/>
            <person name="Ke L."/>
            <person name="Zhang D."/>
            <person name="Wu Y."/>
            <person name="Sun Y."/>
            <person name="Mei J."/>
            <person name="Sun J."/>
            <person name="Sun Y."/>
        </authorList>
    </citation>
    <scope>NUCLEOTIDE SEQUENCE [LARGE SCALE GENOMIC DNA]</scope>
    <source>
        <strain evidence="2">cv. E1</strain>
        <tissue evidence="1">Leaf</tissue>
    </source>
</reference>
<keyword evidence="2" id="KW-1185">Reference proteome</keyword>
<gene>
    <name evidence="1" type="ORF">J1N35_025216</name>
</gene>
<dbReference type="InterPro" id="IPR044824">
    <property type="entry name" value="MAIN-like"/>
</dbReference>
<dbReference type="Proteomes" id="UP000828251">
    <property type="component" value="Unassembled WGS sequence"/>
</dbReference>
<evidence type="ECO:0008006" key="3">
    <source>
        <dbReference type="Google" id="ProtNLM"/>
    </source>
</evidence>
<accession>A0A9D3ZY22</accession>
<comment type="caution">
    <text evidence="1">The sequence shown here is derived from an EMBL/GenBank/DDBJ whole genome shotgun (WGS) entry which is preliminary data.</text>
</comment>
<protein>
    <recommendedName>
        <fullName evidence="3">Aminotransferase-like plant mobile domain-containing protein</fullName>
    </recommendedName>
</protein>
<evidence type="ECO:0000313" key="1">
    <source>
        <dbReference type="EMBL" id="KAH1072888.1"/>
    </source>
</evidence>
<sequence length="199" mass="22428">MEDNSLLNHDSYIAKFVHNTCREATIILEDVAVQLGLSINREAVTGLTKVLDLWGTCSRLLGRVPFDDEGGKLTELKFTWLRANFKHLPNNPMQMDIIYAARAFILQLIGGILLPDVNQNKDIFGDDPEPKYLTPCRSSLYHPELHRQSLTPHIEDIFGSAPPVFQYPNTSNDGEYDYTSFFNTPEGTPKVGPSNYQTP</sequence>
<dbReference type="PANTHER" id="PTHR46033">
    <property type="entry name" value="PROTEIN MAIN-LIKE 2"/>
    <property type="match status" value="1"/>
</dbReference>
<name>A0A9D3ZY22_9ROSI</name>
<evidence type="ECO:0000313" key="2">
    <source>
        <dbReference type="Proteomes" id="UP000828251"/>
    </source>
</evidence>
<proteinExistence type="predicted"/>
<dbReference type="GO" id="GO:0010073">
    <property type="term" value="P:meristem maintenance"/>
    <property type="evidence" value="ECO:0007669"/>
    <property type="project" value="InterPro"/>
</dbReference>
<dbReference type="AlphaFoldDB" id="A0A9D3ZY22"/>